<sequence>MSALLAFLAGPLLSALVGLMERRLSAKERQGDLAAELTAQEIRAEIEARAEARKVLIAEQGTLLSAGRIGRLVFVLPLGLWWTAVIVDSIFGFSWNVAALPPPLNEWAGGIVLSLFLVDGAKGIARNLRGGKSG</sequence>
<gene>
    <name evidence="1" type="ORF">SAMN05421512_102355</name>
</gene>
<dbReference type="OrthoDB" id="8449249at2"/>
<protein>
    <recommendedName>
        <fullName evidence="3">Holin of 3TMs, for gene-transfer release</fullName>
    </recommendedName>
</protein>
<dbReference type="RefSeq" id="WP_097174101.1">
    <property type="nucleotide sequence ID" value="NZ_OBML01000002.1"/>
</dbReference>
<dbReference type="Proteomes" id="UP000219331">
    <property type="component" value="Unassembled WGS sequence"/>
</dbReference>
<dbReference type="EMBL" id="OBML01000002">
    <property type="protein sequence ID" value="SOB96960.1"/>
    <property type="molecule type" value="Genomic_DNA"/>
</dbReference>
<evidence type="ECO:0000313" key="1">
    <source>
        <dbReference type="EMBL" id="SOB96960.1"/>
    </source>
</evidence>
<reference evidence="1 2" key="1">
    <citation type="submission" date="2017-08" db="EMBL/GenBank/DDBJ databases">
        <authorList>
            <person name="de Groot N.N."/>
        </authorList>
    </citation>
    <scope>NUCLEOTIDE SEQUENCE [LARGE SCALE GENOMIC DNA]</scope>
    <source>
        <strain evidence="1 2">USBA 352</strain>
    </source>
</reference>
<keyword evidence="2" id="KW-1185">Reference proteome</keyword>
<evidence type="ECO:0000313" key="2">
    <source>
        <dbReference type="Proteomes" id="UP000219331"/>
    </source>
</evidence>
<accession>A0A285RS09</accession>
<evidence type="ECO:0008006" key="3">
    <source>
        <dbReference type="Google" id="ProtNLM"/>
    </source>
</evidence>
<proteinExistence type="predicted"/>
<organism evidence="1 2">
    <name type="scientific">Stappia indica</name>
    <dbReference type="NCBI Taxonomy" id="538381"/>
    <lineage>
        <taxon>Bacteria</taxon>
        <taxon>Pseudomonadati</taxon>
        <taxon>Pseudomonadota</taxon>
        <taxon>Alphaproteobacteria</taxon>
        <taxon>Hyphomicrobiales</taxon>
        <taxon>Stappiaceae</taxon>
        <taxon>Stappia</taxon>
    </lineage>
</organism>
<dbReference type="STRING" id="538381.GCA_001696535_03166"/>
<name>A0A285RS09_9HYPH</name>
<dbReference type="AlphaFoldDB" id="A0A285RS09"/>